<keyword evidence="1" id="KW-0051">Antiviral defense</keyword>
<comment type="subunit">
    <text evidence="2">Part of the Csm effector complex that includes Cas10, Csm2, Csm3, Csm4 and Csm5.</text>
</comment>
<dbReference type="InterPro" id="IPR005537">
    <property type="entry name" value="RAMP_III_fam"/>
</dbReference>
<sequence length="191" mass="21004">MSAVELNFSIEFHGPFLVGGESAGDGADIRVNKDVLIPGSSIKGRLRAEAANVLKVRKKLIDEVFGTAHTPGKWWFSDVVFEDGGCSVRTSNRVAMDSTKPESGLTEEHHLVFYDQCWAEAATFRIEQLASMEKTELDQHKAVLCAAARSVTNLGAMRRRGHGWVSITPPPIEGLSNEDIIKNLRENSTHD</sequence>
<dbReference type="GO" id="GO:0051607">
    <property type="term" value="P:defense response to virus"/>
    <property type="evidence" value="ECO:0007669"/>
    <property type="project" value="UniProtKB-KW"/>
</dbReference>
<dbReference type="EMBL" id="AMEM01000022">
    <property type="protein sequence ID" value="EKX89720.1"/>
    <property type="molecule type" value="Genomic_DNA"/>
</dbReference>
<evidence type="ECO:0000313" key="5">
    <source>
        <dbReference type="Proteomes" id="UP000010445"/>
    </source>
</evidence>
<dbReference type="Pfam" id="PF03787">
    <property type="entry name" value="RAMPs"/>
    <property type="match status" value="1"/>
</dbReference>
<dbReference type="STRING" id="1035195.HMPREF9997_01623"/>
<dbReference type="AlphaFoldDB" id="L1MF88"/>
<evidence type="ECO:0000256" key="2">
    <source>
        <dbReference type="ARBA" id="ARBA00093789"/>
    </source>
</evidence>
<protein>
    <submittedName>
        <fullName evidence="4">CRISPR-associated RAMP protein</fullName>
    </submittedName>
</protein>
<keyword evidence="5" id="KW-1185">Reference proteome</keyword>
<reference evidence="4 5" key="1">
    <citation type="submission" date="2012-05" db="EMBL/GenBank/DDBJ databases">
        <authorList>
            <person name="Weinstock G."/>
            <person name="Sodergren E."/>
            <person name="Lobos E.A."/>
            <person name="Fulton L."/>
            <person name="Fulton R."/>
            <person name="Courtney L."/>
            <person name="Fronick C."/>
            <person name="O'Laughlin M."/>
            <person name="Godfrey J."/>
            <person name="Wilson R.M."/>
            <person name="Miner T."/>
            <person name="Farmer C."/>
            <person name="Delehaunty K."/>
            <person name="Cordes M."/>
            <person name="Minx P."/>
            <person name="Tomlinson C."/>
            <person name="Chen J."/>
            <person name="Wollam A."/>
            <person name="Pepin K.H."/>
            <person name="Bhonagiri V."/>
            <person name="Zhang X."/>
            <person name="Suruliraj S."/>
            <person name="Warren W."/>
            <person name="Mitreva M."/>
            <person name="Mardis E.R."/>
            <person name="Wilson R.K."/>
        </authorList>
    </citation>
    <scope>NUCLEOTIDE SEQUENCE [LARGE SCALE GENOMIC DNA]</scope>
    <source>
        <strain evidence="4 5">F0235</strain>
    </source>
</reference>
<dbReference type="HOGENOM" id="CLU_124974_0_0_11"/>
<dbReference type="OrthoDB" id="3685611at2"/>
<feature type="domain" description="CRISPR type III-associated protein" evidence="3">
    <location>
        <begin position="24"/>
        <end position="166"/>
    </location>
</feature>
<evidence type="ECO:0000256" key="1">
    <source>
        <dbReference type="ARBA" id="ARBA00023118"/>
    </source>
</evidence>
<dbReference type="CDD" id="cd09726">
    <property type="entry name" value="RAMP_I_III"/>
    <property type="match status" value="1"/>
</dbReference>
<dbReference type="Proteomes" id="UP000010445">
    <property type="component" value="Unassembled WGS sequence"/>
</dbReference>
<organism evidence="4 5">
    <name type="scientific">Corynebacterium durum F0235</name>
    <dbReference type="NCBI Taxonomy" id="1035195"/>
    <lineage>
        <taxon>Bacteria</taxon>
        <taxon>Bacillati</taxon>
        <taxon>Actinomycetota</taxon>
        <taxon>Actinomycetes</taxon>
        <taxon>Mycobacteriales</taxon>
        <taxon>Corynebacteriaceae</taxon>
        <taxon>Corynebacterium</taxon>
    </lineage>
</organism>
<dbReference type="RefSeq" id="WP_006063852.1">
    <property type="nucleotide sequence ID" value="NZ_KB290831.1"/>
</dbReference>
<comment type="caution">
    <text evidence="4">The sequence shown here is derived from an EMBL/GenBank/DDBJ whole genome shotgun (WGS) entry which is preliminary data.</text>
</comment>
<gene>
    <name evidence="4" type="ORF">HMPREF9997_01623</name>
</gene>
<dbReference type="eggNOG" id="ENOG503312S">
    <property type="taxonomic scope" value="Bacteria"/>
</dbReference>
<proteinExistence type="predicted"/>
<evidence type="ECO:0000313" key="4">
    <source>
        <dbReference type="EMBL" id="EKX89720.1"/>
    </source>
</evidence>
<evidence type="ECO:0000259" key="3">
    <source>
        <dbReference type="Pfam" id="PF03787"/>
    </source>
</evidence>
<name>L1MF88_9CORY</name>
<accession>L1MF88</accession>